<sequence length="118" mass="14023">MRSPHKVHFYKSSLVSEKIRFKKIKMNSSYTQESSHYYKDGVYRDSQGRVTYPPTVYYNDRHYKPGHGPTYYVREDVRYDEHGRPIVYRRGVDNGGCRFWPICCCFPCIPCCFPVCTD</sequence>
<protein>
    <submittedName>
        <fullName evidence="2">Cuticle protein</fullName>
    </submittedName>
</protein>
<dbReference type="WBParaSite" id="BXY_1674700.1">
    <property type="protein sequence ID" value="BXY_1674700.1"/>
    <property type="gene ID" value="BXY_1674700"/>
</dbReference>
<proteinExistence type="predicted"/>
<accession>A0A1I7SUM4</accession>
<dbReference type="AlphaFoldDB" id="A0A1I7SUM4"/>
<name>A0A1I7SUM4_BURXY</name>
<reference evidence="2" key="1">
    <citation type="submission" date="2016-11" db="UniProtKB">
        <authorList>
            <consortium name="WormBaseParasite"/>
        </authorList>
    </citation>
    <scope>IDENTIFICATION</scope>
</reference>
<evidence type="ECO:0000313" key="2">
    <source>
        <dbReference type="WBParaSite" id="BXY_1674700.1"/>
    </source>
</evidence>
<organism evidence="1 2">
    <name type="scientific">Bursaphelenchus xylophilus</name>
    <name type="common">Pinewood nematode worm</name>
    <name type="synonym">Aphelenchoides xylophilus</name>
    <dbReference type="NCBI Taxonomy" id="6326"/>
    <lineage>
        <taxon>Eukaryota</taxon>
        <taxon>Metazoa</taxon>
        <taxon>Ecdysozoa</taxon>
        <taxon>Nematoda</taxon>
        <taxon>Chromadorea</taxon>
        <taxon>Rhabditida</taxon>
        <taxon>Tylenchina</taxon>
        <taxon>Tylenchomorpha</taxon>
        <taxon>Aphelenchoidea</taxon>
        <taxon>Aphelenchoididae</taxon>
        <taxon>Bursaphelenchus</taxon>
    </lineage>
</organism>
<evidence type="ECO:0000313" key="1">
    <source>
        <dbReference type="Proteomes" id="UP000095284"/>
    </source>
</evidence>
<dbReference type="Proteomes" id="UP000095284">
    <property type="component" value="Unplaced"/>
</dbReference>